<feature type="non-terminal residue" evidence="2">
    <location>
        <position position="173"/>
    </location>
</feature>
<feature type="region of interest" description="Disordered" evidence="1">
    <location>
        <begin position="26"/>
        <end position="60"/>
    </location>
</feature>
<dbReference type="AlphaFoldDB" id="A0A0B6YBF4"/>
<feature type="non-terminal residue" evidence="2">
    <location>
        <position position="1"/>
    </location>
</feature>
<protein>
    <submittedName>
        <fullName evidence="2">Uncharacterized protein</fullName>
    </submittedName>
</protein>
<accession>A0A0B6YBF4</accession>
<reference evidence="2" key="1">
    <citation type="submission" date="2014-12" db="EMBL/GenBank/DDBJ databases">
        <title>Insight into the proteome of Arion vulgaris.</title>
        <authorList>
            <person name="Aradska J."/>
            <person name="Bulat T."/>
            <person name="Smidak R."/>
            <person name="Sarate P."/>
            <person name="Gangsoo J."/>
            <person name="Sialana F."/>
            <person name="Bilban M."/>
            <person name="Lubec G."/>
        </authorList>
    </citation>
    <scope>NUCLEOTIDE SEQUENCE</scope>
    <source>
        <tissue evidence="2">Skin</tissue>
    </source>
</reference>
<name>A0A0B6YBF4_9EUPU</name>
<gene>
    <name evidence="2" type="primary">ORF20417</name>
</gene>
<evidence type="ECO:0000313" key="2">
    <source>
        <dbReference type="EMBL" id="CEK53479.1"/>
    </source>
</evidence>
<proteinExistence type="predicted"/>
<evidence type="ECO:0000256" key="1">
    <source>
        <dbReference type="SAM" id="MobiDB-lite"/>
    </source>
</evidence>
<dbReference type="EMBL" id="HACG01006614">
    <property type="protein sequence ID" value="CEK53479.1"/>
    <property type="molecule type" value="Transcribed_RNA"/>
</dbReference>
<sequence length="173" mass="19027">QVVLSQADLPEGDLTLLGESISRIMVDDPDDTSSEHSYSTFHAKESDDSSEDDGAKLKHSQTKIDSNIHIRMFTPQEAPPPSKIKEEATLRESFRRMKIVRTGSVTKDVPGLRRSSLCGLKEATETSISSSQLIIGNAQQSQPVPLQSVNAHATIPYPMFATKDINTSEMEEI</sequence>
<organism evidence="2">
    <name type="scientific">Arion vulgaris</name>
    <dbReference type="NCBI Taxonomy" id="1028688"/>
    <lineage>
        <taxon>Eukaryota</taxon>
        <taxon>Metazoa</taxon>
        <taxon>Spiralia</taxon>
        <taxon>Lophotrochozoa</taxon>
        <taxon>Mollusca</taxon>
        <taxon>Gastropoda</taxon>
        <taxon>Heterobranchia</taxon>
        <taxon>Euthyneura</taxon>
        <taxon>Panpulmonata</taxon>
        <taxon>Eupulmonata</taxon>
        <taxon>Stylommatophora</taxon>
        <taxon>Helicina</taxon>
        <taxon>Arionoidea</taxon>
        <taxon>Arionidae</taxon>
        <taxon>Arion</taxon>
    </lineage>
</organism>